<dbReference type="SMART" id="SM00777">
    <property type="entry name" value="Mad3_BUB1_I"/>
    <property type="match status" value="1"/>
</dbReference>
<protein>
    <submittedName>
        <fullName evidence="3 4">BUB1 N-terminal domain-containing protein</fullName>
    </submittedName>
</protein>
<dbReference type="InterPro" id="IPR015661">
    <property type="entry name" value="Bub1/Mad3"/>
</dbReference>
<dbReference type="PROSITE" id="PS51489">
    <property type="entry name" value="BUB1_N"/>
    <property type="match status" value="1"/>
</dbReference>
<feature type="domain" description="BUB1 N-terminal" evidence="1">
    <location>
        <begin position="47"/>
        <end position="211"/>
    </location>
</feature>
<dbReference type="InterPro" id="IPR013212">
    <property type="entry name" value="Mad3/Bub1_I"/>
</dbReference>
<organism evidence="3">
    <name type="scientific">Strongyloides stercoralis</name>
    <name type="common">Threadworm</name>
    <dbReference type="NCBI Taxonomy" id="6248"/>
    <lineage>
        <taxon>Eukaryota</taxon>
        <taxon>Metazoa</taxon>
        <taxon>Ecdysozoa</taxon>
        <taxon>Nematoda</taxon>
        <taxon>Chromadorea</taxon>
        <taxon>Rhabditida</taxon>
        <taxon>Tylenchina</taxon>
        <taxon>Panagrolaimomorpha</taxon>
        <taxon>Strongyloidoidea</taxon>
        <taxon>Strongyloididae</taxon>
        <taxon>Strongyloides</taxon>
    </lineage>
</organism>
<reference evidence="3" key="1">
    <citation type="submission" date="2015-08" db="UniProtKB">
        <authorList>
            <consortium name="WormBaseParasite"/>
        </authorList>
    </citation>
    <scope>IDENTIFICATION</scope>
</reference>
<keyword evidence="2" id="KW-1185">Reference proteome</keyword>
<dbReference type="Gene3D" id="1.25.40.430">
    <property type="match status" value="1"/>
</dbReference>
<dbReference type="AlphaFoldDB" id="A0A0K0ERE8"/>
<dbReference type="PANTHER" id="PTHR14030:SF28">
    <property type="entry name" value="BUB1 N-TERMINAL DOMAIN-CONTAINING PROTEIN"/>
    <property type="match status" value="1"/>
</dbReference>
<evidence type="ECO:0000313" key="2">
    <source>
        <dbReference type="Proteomes" id="UP000035681"/>
    </source>
</evidence>
<dbReference type="Pfam" id="PF08311">
    <property type="entry name" value="Mad3_BUB1_I"/>
    <property type="match status" value="1"/>
</dbReference>
<dbReference type="GO" id="GO:0004672">
    <property type="term" value="F:protein kinase activity"/>
    <property type="evidence" value="ECO:0007669"/>
    <property type="project" value="TreeGrafter"/>
</dbReference>
<dbReference type="GO" id="GO:0005634">
    <property type="term" value="C:nucleus"/>
    <property type="evidence" value="ECO:0007669"/>
    <property type="project" value="TreeGrafter"/>
</dbReference>
<proteinExistence type="predicted"/>
<dbReference type="Proteomes" id="UP000035681">
    <property type="component" value="Unplaced"/>
</dbReference>
<dbReference type="PANTHER" id="PTHR14030">
    <property type="entry name" value="MITOTIC CHECKPOINT SERINE/THREONINE-PROTEIN KINASE BUB1"/>
    <property type="match status" value="1"/>
</dbReference>
<dbReference type="STRING" id="6248.A0A0K0ERE8"/>
<evidence type="ECO:0000313" key="4">
    <source>
        <dbReference type="WBParaSite" id="TCONS_00000725.p1"/>
    </source>
</evidence>
<sequence>MDSSMVNEEKWMSNRENIIPLKGGRSMKILNSVLNQSITTKEAEEKFEVAFEESKNSDDPLSIIWDYIKWFENIFPTGKQKTLFPLLWRSVSYYSNCQDYENDERLVKLWLKLCDNYPTRSLAILECAFTKGVGRYSALFYISWAEIYETWGSEGKARETLKMGLKYGATPITSINKAIDNFEMRCIKRSLEKNNYVDEDSDMDTDNQEEDIFDPEPIKRSVLGNLSTKITRNVVKIKENNDKNKENNCNLNKKFDVYRDNKNCNDLDNDFEYQELFGYFEKIKTAQSISIKENEDRGLRKGEVSKLQGVKQNSVKEFEIFCDEEVDKVTVPEKLKTKLNEQKVAKTISKRMCRRLFIKEEVSFVERFLTIWKSSDENKL</sequence>
<dbReference type="GO" id="GO:0007094">
    <property type="term" value="P:mitotic spindle assembly checkpoint signaling"/>
    <property type="evidence" value="ECO:0007669"/>
    <property type="project" value="InterPro"/>
</dbReference>
<dbReference type="WBParaSite" id="TCONS_00000725.p1">
    <property type="protein sequence ID" value="TCONS_00000725.p1"/>
    <property type="gene ID" value="XLOC_000701"/>
</dbReference>
<evidence type="ECO:0000259" key="1">
    <source>
        <dbReference type="PROSITE" id="PS51489"/>
    </source>
</evidence>
<name>A0A0K0ERE8_STRER</name>
<dbReference type="WBParaSite" id="SSTP_0001202800.1">
    <property type="protein sequence ID" value="SSTP_0001202800.1"/>
    <property type="gene ID" value="SSTP_0001202800"/>
</dbReference>
<accession>A0A0K0ERE8</accession>
<evidence type="ECO:0000313" key="3">
    <source>
        <dbReference type="WBParaSite" id="SSTP_0001202800.1"/>
    </source>
</evidence>
<dbReference type="GO" id="GO:0051754">
    <property type="term" value="P:meiotic sister chromatid cohesion, centromeric"/>
    <property type="evidence" value="ECO:0007669"/>
    <property type="project" value="TreeGrafter"/>
</dbReference>